<protein>
    <submittedName>
        <fullName evidence="1">Uncharacterized protein</fullName>
    </submittedName>
</protein>
<organism evidence="1">
    <name type="scientific">marine sediment metagenome</name>
    <dbReference type="NCBI Taxonomy" id="412755"/>
    <lineage>
        <taxon>unclassified sequences</taxon>
        <taxon>metagenomes</taxon>
        <taxon>ecological metagenomes</taxon>
    </lineage>
</organism>
<proteinExistence type="predicted"/>
<reference evidence="1" key="1">
    <citation type="journal article" date="2014" name="Front. Microbiol.">
        <title>High frequency of phylogenetically diverse reductive dehalogenase-homologous genes in deep subseafloor sedimentary metagenomes.</title>
        <authorList>
            <person name="Kawai M."/>
            <person name="Futagami T."/>
            <person name="Toyoda A."/>
            <person name="Takaki Y."/>
            <person name="Nishi S."/>
            <person name="Hori S."/>
            <person name="Arai W."/>
            <person name="Tsubouchi T."/>
            <person name="Morono Y."/>
            <person name="Uchiyama I."/>
            <person name="Ito T."/>
            <person name="Fujiyama A."/>
            <person name="Inagaki F."/>
            <person name="Takami H."/>
        </authorList>
    </citation>
    <scope>NUCLEOTIDE SEQUENCE</scope>
    <source>
        <strain evidence="1">Expedition CK06-06</strain>
    </source>
</reference>
<dbReference type="AlphaFoldDB" id="X0VE84"/>
<name>X0VE84_9ZZZZ</name>
<accession>X0VE84</accession>
<dbReference type="EMBL" id="BARS01032604">
    <property type="protein sequence ID" value="GAG16469.1"/>
    <property type="molecule type" value="Genomic_DNA"/>
</dbReference>
<gene>
    <name evidence="1" type="ORF">S01H1_50595</name>
</gene>
<comment type="caution">
    <text evidence="1">The sequence shown here is derived from an EMBL/GenBank/DDBJ whole genome shotgun (WGS) entry which is preliminary data.</text>
</comment>
<evidence type="ECO:0000313" key="1">
    <source>
        <dbReference type="EMBL" id="GAG16469.1"/>
    </source>
</evidence>
<sequence length="156" mass="17317">MNDLIAKLVAAHETYKETCNDLLDNINKDIASLLGHEFQDKEADDTRMNQVGCLSLTFDIEALKILLDIKKGNLKDIIVGSADSMFRELISKDFKPYGKPHIEVSSVGYMLVVNVFVRLHPRKNADVKAASNELKARAISFFRPGLALIDISAGIL</sequence>